<keyword evidence="2 5" id="KW-0808">Transferase</keyword>
<dbReference type="InterPro" id="IPR016181">
    <property type="entry name" value="Acyl_CoA_acyltransferase"/>
</dbReference>
<gene>
    <name evidence="5" type="ORF">GJ700_28415</name>
</gene>
<evidence type="ECO:0000313" key="6">
    <source>
        <dbReference type="Proteomes" id="UP000446768"/>
    </source>
</evidence>
<dbReference type="EMBL" id="WKJJ01000022">
    <property type="protein sequence ID" value="MRV75647.1"/>
    <property type="molecule type" value="Genomic_DNA"/>
</dbReference>
<dbReference type="CDD" id="cd04301">
    <property type="entry name" value="NAT_SF"/>
    <property type="match status" value="1"/>
</dbReference>
<accession>A0A7X2LWZ2</accession>
<name>A0A7X2LWZ2_9BURK</name>
<evidence type="ECO:0000256" key="2">
    <source>
        <dbReference type="ARBA" id="ARBA00022679"/>
    </source>
</evidence>
<proteinExistence type="inferred from homology"/>
<keyword evidence="6" id="KW-1185">Reference proteome</keyword>
<organism evidence="5 6">
    <name type="scientific">Pseudoduganella rivuli</name>
    <dbReference type="NCBI Taxonomy" id="2666085"/>
    <lineage>
        <taxon>Bacteria</taxon>
        <taxon>Pseudomonadati</taxon>
        <taxon>Pseudomonadota</taxon>
        <taxon>Betaproteobacteria</taxon>
        <taxon>Burkholderiales</taxon>
        <taxon>Oxalobacteraceae</taxon>
        <taxon>Telluria group</taxon>
        <taxon>Pseudoduganella</taxon>
    </lineage>
</organism>
<dbReference type="Proteomes" id="UP000446768">
    <property type="component" value="Unassembled WGS sequence"/>
</dbReference>
<comment type="similarity">
    <text evidence="1">Belongs to the acetyltransferase family.</text>
</comment>
<evidence type="ECO:0000313" key="5">
    <source>
        <dbReference type="EMBL" id="MRV75647.1"/>
    </source>
</evidence>
<dbReference type="SUPFAM" id="SSF55729">
    <property type="entry name" value="Acyl-CoA N-acyltransferases (Nat)"/>
    <property type="match status" value="1"/>
</dbReference>
<keyword evidence="3" id="KW-0012">Acyltransferase</keyword>
<feature type="domain" description="N-acetyltransferase" evidence="4">
    <location>
        <begin position="5"/>
        <end position="162"/>
    </location>
</feature>
<sequence>MQADLAIRAALASDVALLADLIRELAVAEDFPHAVTVTPADLLASLFGPRPAAHALIAEAEGRVAGFAVYYETFATTTGKRGLHLDDLFVRPAFQGRGYGKALLAHVANIARQRHCARFEWWALNTNEAALRFYASVGARRKDELVVHRVQGDAIGKLANGEVNG</sequence>
<dbReference type="PANTHER" id="PTHR10545:SF29">
    <property type="entry name" value="GH14572P-RELATED"/>
    <property type="match status" value="1"/>
</dbReference>
<protein>
    <submittedName>
        <fullName evidence="5">GNAT family N-acetyltransferase</fullName>
    </submittedName>
</protein>
<dbReference type="InterPro" id="IPR000182">
    <property type="entry name" value="GNAT_dom"/>
</dbReference>
<reference evidence="5 6" key="1">
    <citation type="submission" date="2019-11" db="EMBL/GenBank/DDBJ databases">
        <title>Novel species isolated from a subtropical stream in China.</title>
        <authorList>
            <person name="Lu H."/>
        </authorList>
    </citation>
    <scope>NUCLEOTIDE SEQUENCE [LARGE SCALE GENOMIC DNA]</scope>
    <source>
        <strain evidence="5 6">FT92W</strain>
    </source>
</reference>
<dbReference type="AlphaFoldDB" id="A0A7X2LWZ2"/>
<dbReference type="GO" id="GO:0008080">
    <property type="term" value="F:N-acetyltransferase activity"/>
    <property type="evidence" value="ECO:0007669"/>
    <property type="project" value="TreeGrafter"/>
</dbReference>
<dbReference type="InterPro" id="IPR051016">
    <property type="entry name" value="Diverse_Substrate_AcTransf"/>
</dbReference>
<dbReference type="PROSITE" id="PS51186">
    <property type="entry name" value="GNAT"/>
    <property type="match status" value="1"/>
</dbReference>
<dbReference type="Gene3D" id="3.40.630.30">
    <property type="match status" value="1"/>
</dbReference>
<comment type="caution">
    <text evidence="5">The sequence shown here is derived from an EMBL/GenBank/DDBJ whole genome shotgun (WGS) entry which is preliminary data.</text>
</comment>
<dbReference type="RefSeq" id="WP_154380397.1">
    <property type="nucleotide sequence ID" value="NZ_WKJJ01000022.1"/>
</dbReference>
<evidence type="ECO:0000259" key="4">
    <source>
        <dbReference type="PROSITE" id="PS51186"/>
    </source>
</evidence>
<dbReference type="PANTHER" id="PTHR10545">
    <property type="entry name" value="DIAMINE N-ACETYLTRANSFERASE"/>
    <property type="match status" value="1"/>
</dbReference>
<dbReference type="FunFam" id="3.40.630.30:FF:000064">
    <property type="entry name" value="GNAT family acetyltransferase"/>
    <property type="match status" value="1"/>
</dbReference>
<dbReference type="Pfam" id="PF00583">
    <property type="entry name" value="Acetyltransf_1"/>
    <property type="match status" value="1"/>
</dbReference>
<evidence type="ECO:0000256" key="3">
    <source>
        <dbReference type="ARBA" id="ARBA00023315"/>
    </source>
</evidence>
<evidence type="ECO:0000256" key="1">
    <source>
        <dbReference type="ARBA" id="ARBA00008694"/>
    </source>
</evidence>